<dbReference type="GO" id="GO:2000221">
    <property type="term" value="P:negative regulation of pseudohyphal growth"/>
    <property type="evidence" value="ECO:0007669"/>
    <property type="project" value="UniProtKB-ARBA"/>
</dbReference>
<dbReference type="PROSITE" id="PS50039">
    <property type="entry name" value="FORK_HEAD_3"/>
    <property type="match status" value="1"/>
</dbReference>
<sequence length="735" mass="82062">MSDHKRPLSLNGFTENSLPKSNEMNSNMLNNSQLIPPVCEDSADDVNYIIKNLSCPADNVPTYVSKQYNNDSIVGNEIQAYAKIAGCNWTYYVKSLSITLGRNTDVHSSKNTEIIDIDLGPSKVISRKHASIEYDLNGRKWQLFIRGRNGLKVNGVRLNLPSTTPYDLTSGNIIDIGGTQMMFILPDAPPVIPTQFRHLLNNKRQKLNDVESNQISGYGNSMDLNVKSDIINNQVKAFQLQEGVSHPDSLSSEQDYSKDEAKDLKPPYSYATMITQAILSNPQGILSLSEIYDWISNHFAYYRHTKQGWQNSIRHNLSLNKAFEKVPRRPNEPGKGMKWQISESYRKEFLEKWKDGSLNKIRRGTSVSRQLQLHLIKNNVLPSGRERQLPVYASNGSGILLNDSNLINLSSSNMSMSNHNNNLNMHVDMSNSPGKTMNNHQGPNLTGLTSPTKVNNAANVGNLNVPPTSSYPLPNLSNNKVMNNDMNFLGDNSNSNANSNSDSNLPSPVKNSSIPEITYMNADQKYSTGLVSSINNTNNSDQLLNNDTVLKNISNENSNDKIVPKIENNNDNDNEHQNKLSTQEHNNDDNKTDNKEIPDTNSKSVSDDLVRNTLPIPNPKPQFLNPPENNLPMLSPKKYFSRLEMMTPERNIQRPVLEPNSLHSNGSVNSSPALWNYVQFSTPLGPNTGNSNIPTTGNDGDKLPKIELESPLKNRKTLGKVCDFKDIDLVKGFKQ</sequence>
<dbReference type="Proteomes" id="UP001378960">
    <property type="component" value="Unassembled WGS sequence"/>
</dbReference>
<dbReference type="PRINTS" id="PR00053">
    <property type="entry name" value="FORKHEAD"/>
</dbReference>
<feature type="compositionally biased region" description="Polar residues" evidence="7">
    <location>
        <begin position="11"/>
        <end position="20"/>
    </location>
</feature>
<protein>
    <submittedName>
        <fullName evidence="10">Forkhead family transcription factor</fullName>
    </submittedName>
</protein>
<dbReference type="GO" id="GO:0000981">
    <property type="term" value="F:DNA-binding transcription factor activity, RNA polymerase II-specific"/>
    <property type="evidence" value="ECO:0007669"/>
    <property type="project" value="TreeGrafter"/>
</dbReference>
<comment type="subcellular location">
    <subcellularLocation>
        <location evidence="1 6">Nucleus</location>
    </subcellularLocation>
</comment>
<evidence type="ECO:0000256" key="1">
    <source>
        <dbReference type="ARBA" id="ARBA00004123"/>
    </source>
</evidence>
<feature type="DNA-binding region" description="Fork-head" evidence="6">
    <location>
        <begin position="265"/>
        <end position="363"/>
    </location>
</feature>
<organism evidence="10 11">
    <name type="scientific">Pichia kluyveri</name>
    <name type="common">Yeast</name>
    <dbReference type="NCBI Taxonomy" id="36015"/>
    <lineage>
        <taxon>Eukaryota</taxon>
        <taxon>Fungi</taxon>
        <taxon>Dikarya</taxon>
        <taxon>Ascomycota</taxon>
        <taxon>Saccharomycotina</taxon>
        <taxon>Pichiomycetes</taxon>
        <taxon>Pichiales</taxon>
        <taxon>Pichiaceae</taxon>
        <taxon>Pichia</taxon>
    </lineage>
</organism>
<gene>
    <name evidence="10" type="ORF">DAPK24_049880</name>
</gene>
<dbReference type="CDD" id="cd00059">
    <property type="entry name" value="FH_FOX"/>
    <property type="match status" value="1"/>
</dbReference>
<dbReference type="Pfam" id="PF00250">
    <property type="entry name" value="Forkhead"/>
    <property type="match status" value="1"/>
</dbReference>
<dbReference type="InterPro" id="IPR036390">
    <property type="entry name" value="WH_DNA-bd_sf"/>
</dbReference>
<dbReference type="SMART" id="SM00240">
    <property type="entry name" value="FHA"/>
    <property type="match status" value="1"/>
</dbReference>
<keyword evidence="5 6" id="KW-0539">Nucleus</keyword>
<dbReference type="SUPFAM" id="SSF49879">
    <property type="entry name" value="SMAD/FHA domain"/>
    <property type="match status" value="1"/>
</dbReference>
<evidence type="ECO:0000256" key="6">
    <source>
        <dbReference type="PROSITE-ProRule" id="PRU00089"/>
    </source>
</evidence>
<evidence type="ECO:0000313" key="10">
    <source>
        <dbReference type="EMBL" id="GMM48390.1"/>
    </source>
</evidence>
<evidence type="ECO:0000256" key="2">
    <source>
        <dbReference type="ARBA" id="ARBA00023015"/>
    </source>
</evidence>
<dbReference type="InterPro" id="IPR001766">
    <property type="entry name" value="Fork_head_dom"/>
</dbReference>
<keyword evidence="4" id="KW-0804">Transcription</keyword>
<keyword evidence="11" id="KW-1185">Reference proteome</keyword>
<dbReference type="InterPro" id="IPR036388">
    <property type="entry name" value="WH-like_DNA-bd_sf"/>
</dbReference>
<dbReference type="InterPro" id="IPR008984">
    <property type="entry name" value="SMAD_FHA_dom_sf"/>
</dbReference>
<evidence type="ECO:0000259" key="8">
    <source>
        <dbReference type="PROSITE" id="PS50006"/>
    </source>
</evidence>
<feature type="region of interest" description="Disordered" evidence="7">
    <location>
        <begin position="555"/>
        <end position="631"/>
    </location>
</feature>
<accession>A0AAV5RAS3</accession>
<evidence type="ECO:0000259" key="9">
    <source>
        <dbReference type="PROSITE" id="PS50039"/>
    </source>
</evidence>
<evidence type="ECO:0000313" key="11">
    <source>
        <dbReference type="Proteomes" id="UP001378960"/>
    </source>
</evidence>
<dbReference type="SUPFAM" id="SSF46785">
    <property type="entry name" value="Winged helix' DNA-binding domain"/>
    <property type="match status" value="1"/>
</dbReference>
<evidence type="ECO:0000256" key="3">
    <source>
        <dbReference type="ARBA" id="ARBA00023125"/>
    </source>
</evidence>
<feature type="domain" description="Fork-head" evidence="9">
    <location>
        <begin position="265"/>
        <end position="363"/>
    </location>
</feature>
<dbReference type="PROSITE" id="PS00658">
    <property type="entry name" value="FORK_HEAD_2"/>
    <property type="match status" value="1"/>
</dbReference>
<dbReference type="FunFam" id="1.10.10.10:FF:000030">
    <property type="entry name" value="Forkhead box protein K2"/>
    <property type="match status" value="1"/>
</dbReference>
<dbReference type="EMBL" id="BTGB01000009">
    <property type="protein sequence ID" value="GMM48390.1"/>
    <property type="molecule type" value="Genomic_DNA"/>
</dbReference>
<dbReference type="Gene3D" id="1.10.10.10">
    <property type="entry name" value="Winged helix-like DNA-binding domain superfamily/Winged helix DNA-binding domain"/>
    <property type="match status" value="1"/>
</dbReference>
<dbReference type="CDD" id="cd22701">
    <property type="entry name" value="FHA_FKH1-like"/>
    <property type="match status" value="1"/>
</dbReference>
<dbReference type="PANTHER" id="PTHR45881">
    <property type="entry name" value="CHECKPOINT SUPPRESSOR 1-LIKE, ISOFORM A-RELATED"/>
    <property type="match status" value="1"/>
</dbReference>
<feature type="domain" description="FHA" evidence="8">
    <location>
        <begin position="98"/>
        <end position="158"/>
    </location>
</feature>
<dbReference type="PROSITE" id="PS50006">
    <property type="entry name" value="FHA_DOMAIN"/>
    <property type="match status" value="1"/>
</dbReference>
<dbReference type="InterPro" id="IPR000253">
    <property type="entry name" value="FHA_dom"/>
</dbReference>
<feature type="compositionally biased region" description="Basic and acidic residues" evidence="7">
    <location>
        <begin position="585"/>
        <end position="598"/>
    </location>
</feature>
<evidence type="ECO:0000256" key="7">
    <source>
        <dbReference type="SAM" id="MobiDB-lite"/>
    </source>
</evidence>
<dbReference type="AlphaFoldDB" id="A0AAV5RAS3"/>
<dbReference type="GO" id="GO:0005634">
    <property type="term" value="C:nucleus"/>
    <property type="evidence" value="ECO:0007669"/>
    <property type="project" value="UniProtKB-SubCell"/>
</dbReference>
<name>A0AAV5RAS3_PICKL</name>
<evidence type="ECO:0000256" key="5">
    <source>
        <dbReference type="ARBA" id="ARBA00023242"/>
    </source>
</evidence>
<dbReference type="GO" id="GO:0000978">
    <property type="term" value="F:RNA polymerase II cis-regulatory region sequence-specific DNA binding"/>
    <property type="evidence" value="ECO:0007669"/>
    <property type="project" value="TreeGrafter"/>
</dbReference>
<dbReference type="SMART" id="SM00339">
    <property type="entry name" value="FH"/>
    <property type="match status" value="1"/>
</dbReference>
<evidence type="ECO:0000256" key="4">
    <source>
        <dbReference type="ARBA" id="ARBA00023163"/>
    </source>
</evidence>
<dbReference type="InterPro" id="IPR030456">
    <property type="entry name" value="TF_fork_head_CS_2"/>
</dbReference>
<keyword evidence="2" id="KW-0805">Transcription regulation</keyword>
<reference evidence="10 11" key="1">
    <citation type="journal article" date="2023" name="Elife">
        <title>Identification of key yeast species and microbe-microbe interactions impacting larval growth of Drosophila in the wild.</title>
        <authorList>
            <person name="Mure A."/>
            <person name="Sugiura Y."/>
            <person name="Maeda R."/>
            <person name="Honda K."/>
            <person name="Sakurai N."/>
            <person name="Takahashi Y."/>
            <person name="Watada M."/>
            <person name="Katoh T."/>
            <person name="Gotoh A."/>
            <person name="Gotoh Y."/>
            <person name="Taniguchi I."/>
            <person name="Nakamura K."/>
            <person name="Hayashi T."/>
            <person name="Katayama T."/>
            <person name="Uemura T."/>
            <person name="Hattori Y."/>
        </authorList>
    </citation>
    <scope>NUCLEOTIDE SEQUENCE [LARGE SCALE GENOMIC DNA]</scope>
    <source>
        <strain evidence="10 11">PK-24</strain>
    </source>
</reference>
<feature type="compositionally biased region" description="Low complexity" evidence="7">
    <location>
        <begin position="491"/>
        <end position="504"/>
    </location>
</feature>
<feature type="region of interest" description="Disordered" evidence="7">
    <location>
        <begin position="242"/>
        <end position="263"/>
    </location>
</feature>
<feature type="region of interest" description="Disordered" evidence="7">
    <location>
        <begin position="1"/>
        <end position="29"/>
    </location>
</feature>
<dbReference type="PANTHER" id="PTHR45881:SF1">
    <property type="entry name" value="FORK HEAD PROTEIN HOMOLOG 2"/>
    <property type="match status" value="1"/>
</dbReference>
<dbReference type="Pfam" id="PF00498">
    <property type="entry name" value="FHA"/>
    <property type="match status" value="1"/>
</dbReference>
<dbReference type="InterPro" id="IPR018122">
    <property type="entry name" value="TF_fork_head_CS_1"/>
</dbReference>
<dbReference type="Gene3D" id="2.60.200.20">
    <property type="match status" value="1"/>
</dbReference>
<keyword evidence="3 6" id="KW-0238">DNA-binding</keyword>
<comment type="caution">
    <text evidence="10">The sequence shown here is derived from an EMBL/GenBank/DDBJ whole genome shotgun (WGS) entry which is preliminary data.</text>
</comment>
<feature type="region of interest" description="Disordered" evidence="7">
    <location>
        <begin position="482"/>
        <end position="512"/>
    </location>
</feature>
<dbReference type="PROSITE" id="PS00657">
    <property type="entry name" value="FORK_HEAD_1"/>
    <property type="match status" value="1"/>
</dbReference>
<proteinExistence type="predicted"/>